<evidence type="ECO:0000313" key="7">
    <source>
        <dbReference type="Proteomes" id="UP000717328"/>
    </source>
</evidence>
<feature type="region of interest" description="Disordered" evidence="4">
    <location>
        <begin position="31"/>
        <end position="93"/>
    </location>
</feature>
<evidence type="ECO:0000256" key="3">
    <source>
        <dbReference type="PROSITE-ProRule" id="PRU00169"/>
    </source>
</evidence>
<name>A0A9P7GQJ2_9AGAR</name>
<dbReference type="InterPro" id="IPR011006">
    <property type="entry name" value="CheY-like_superfamily"/>
</dbReference>
<dbReference type="Pfam" id="PF00072">
    <property type="entry name" value="Response_reg"/>
    <property type="match status" value="1"/>
</dbReference>
<protein>
    <recommendedName>
        <fullName evidence="5">Response regulatory domain-containing protein</fullName>
    </recommendedName>
</protein>
<feature type="compositionally biased region" description="Low complexity" evidence="4">
    <location>
        <begin position="45"/>
        <end position="66"/>
    </location>
</feature>
<evidence type="ECO:0000256" key="4">
    <source>
        <dbReference type="SAM" id="MobiDB-lite"/>
    </source>
</evidence>
<sequence length="210" mass="22633">MDPPIDVDDSYDLADAMVFPPPGVVRAPSVVEREDSTDVKTSMKTVTTPTPTPTLTPTDTTHTTPTLAIGSPTETHPVPMSTSNATFSSSPAETPQVLVVDDDPLTRTLMKRMLTRMGCMVTTAENGYIALEILTGSPKSSDTVLLEPSVPPDKERHFTVVFMDNQMPVMSGLKAIQRLREVGRRDFVVGVTGNALLADQNEYLEAGADV</sequence>
<dbReference type="Proteomes" id="UP000717328">
    <property type="component" value="Unassembled WGS sequence"/>
</dbReference>
<evidence type="ECO:0000259" key="5">
    <source>
        <dbReference type="PROSITE" id="PS50110"/>
    </source>
</evidence>
<feature type="compositionally biased region" description="Polar residues" evidence="4">
    <location>
        <begin position="80"/>
        <end position="93"/>
    </location>
</feature>
<evidence type="ECO:0000256" key="2">
    <source>
        <dbReference type="ARBA" id="ARBA00023012"/>
    </source>
</evidence>
<keyword evidence="7" id="KW-1185">Reference proteome</keyword>
<dbReference type="InterPro" id="IPR001789">
    <property type="entry name" value="Sig_transdc_resp-reg_receiver"/>
</dbReference>
<keyword evidence="1 3" id="KW-0597">Phosphoprotein</keyword>
<dbReference type="CDD" id="cd17546">
    <property type="entry name" value="REC_hyHK_CKI1_RcsC-like"/>
    <property type="match status" value="1"/>
</dbReference>
<dbReference type="PANTHER" id="PTHR45339:SF1">
    <property type="entry name" value="HYBRID SIGNAL TRANSDUCTION HISTIDINE KINASE J"/>
    <property type="match status" value="1"/>
</dbReference>
<gene>
    <name evidence="6" type="ORF">H0H81_006551</name>
</gene>
<evidence type="ECO:0000256" key="1">
    <source>
        <dbReference type="ARBA" id="ARBA00022553"/>
    </source>
</evidence>
<reference evidence="6" key="2">
    <citation type="submission" date="2021-10" db="EMBL/GenBank/DDBJ databases">
        <title>Phylogenomics reveals ancestral predisposition of the termite-cultivated fungus Termitomyces towards a domesticated lifestyle.</title>
        <authorList>
            <person name="Auxier B."/>
            <person name="Grum-Grzhimaylo A."/>
            <person name="Cardenas M.E."/>
            <person name="Lodge J.D."/>
            <person name="Laessoe T."/>
            <person name="Pedersen O."/>
            <person name="Smith M.E."/>
            <person name="Kuyper T.W."/>
            <person name="Franco-Molano E.A."/>
            <person name="Baroni T.J."/>
            <person name="Aanen D.K."/>
        </authorList>
    </citation>
    <scope>NUCLEOTIDE SEQUENCE</scope>
    <source>
        <strain evidence="6">D49</strain>
    </source>
</reference>
<evidence type="ECO:0000313" key="6">
    <source>
        <dbReference type="EMBL" id="KAG5654169.1"/>
    </source>
</evidence>
<dbReference type="PANTHER" id="PTHR45339">
    <property type="entry name" value="HYBRID SIGNAL TRANSDUCTION HISTIDINE KINASE J"/>
    <property type="match status" value="1"/>
</dbReference>
<reference evidence="6" key="1">
    <citation type="submission" date="2021-02" db="EMBL/GenBank/DDBJ databases">
        <authorList>
            <person name="Nieuwenhuis M."/>
            <person name="Van De Peppel L.J.J."/>
        </authorList>
    </citation>
    <scope>NUCLEOTIDE SEQUENCE</scope>
    <source>
        <strain evidence="6">D49</strain>
    </source>
</reference>
<dbReference type="GO" id="GO:0000160">
    <property type="term" value="P:phosphorelay signal transduction system"/>
    <property type="evidence" value="ECO:0007669"/>
    <property type="project" value="UniProtKB-KW"/>
</dbReference>
<dbReference type="EMBL" id="JABCKI010000017">
    <property type="protein sequence ID" value="KAG5654169.1"/>
    <property type="molecule type" value="Genomic_DNA"/>
</dbReference>
<dbReference type="Gene3D" id="3.40.50.2300">
    <property type="match status" value="1"/>
</dbReference>
<dbReference type="AlphaFoldDB" id="A0A9P7GQJ2"/>
<keyword evidence="2" id="KW-0902">Two-component regulatory system</keyword>
<accession>A0A9P7GQJ2</accession>
<feature type="modified residue" description="4-aspartylphosphate" evidence="3">
    <location>
        <position position="164"/>
    </location>
</feature>
<dbReference type="OrthoDB" id="3057811at2759"/>
<dbReference type="SUPFAM" id="SSF52172">
    <property type="entry name" value="CheY-like"/>
    <property type="match status" value="1"/>
</dbReference>
<comment type="caution">
    <text evidence="6">The sequence shown here is derived from an EMBL/GenBank/DDBJ whole genome shotgun (WGS) entry which is preliminary data.</text>
</comment>
<organism evidence="6 7">
    <name type="scientific">Sphagnurus paluster</name>
    <dbReference type="NCBI Taxonomy" id="117069"/>
    <lineage>
        <taxon>Eukaryota</taxon>
        <taxon>Fungi</taxon>
        <taxon>Dikarya</taxon>
        <taxon>Basidiomycota</taxon>
        <taxon>Agaricomycotina</taxon>
        <taxon>Agaricomycetes</taxon>
        <taxon>Agaricomycetidae</taxon>
        <taxon>Agaricales</taxon>
        <taxon>Tricholomatineae</taxon>
        <taxon>Lyophyllaceae</taxon>
        <taxon>Sphagnurus</taxon>
    </lineage>
</organism>
<dbReference type="PROSITE" id="PS50110">
    <property type="entry name" value="RESPONSE_REGULATORY"/>
    <property type="match status" value="1"/>
</dbReference>
<dbReference type="SMART" id="SM00448">
    <property type="entry name" value="REC"/>
    <property type="match status" value="1"/>
</dbReference>
<proteinExistence type="predicted"/>
<feature type="domain" description="Response regulatory" evidence="5">
    <location>
        <begin position="96"/>
        <end position="210"/>
    </location>
</feature>